<name>A0A4Q0VPF1_9BACI</name>
<dbReference type="EMBL" id="QOUX01000046">
    <property type="protein sequence ID" value="RXI98336.1"/>
    <property type="molecule type" value="Genomic_DNA"/>
</dbReference>
<keyword evidence="1" id="KW-0732">Signal</keyword>
<dbReference type="Proteomes" id="UP000290649">
    <property type="component" value="Unassembled WGS sequence"/>
</dbReference>
<evidence type="ECO:0008006" key="4">
    <source>
        <dbReference type="Google" id="ProtNLM"/>
    </source>
</evidence>
<gene>
    <name evidence="2" type="ORF">DS745_18605</name>
</gene>
<feature type="chain" id="PRO_5039393161" description="YtkA-like domain-containing protein" evidence="1">
    <location>
        <begin position="24"/>
        <end position="141"/>
    </location>
</feature>
<evidence type="ECO:0000313" key="2">
    <source>
        <dbReference type="EMBL" id="RXI98336.1"/>
    </source>
</evidence>
<comment type="caution">
    <text evidence="2">The sequence shown here is derived from an EMBL/GenBank/DDBJ whole genome shotgun (WGS) entry which is preliminary data.</text>
</comment>
<sequence>MRKFNLFMTFFIMVMVVTGCSTSNPPAEVQVTFLDDGQTISTNDFHTYTVQIKNKDGLALDVESVYMFMNMKMMNHPIEGTMNKVDTGLYEIDLPLAMSGDWYVDVSVTYKGETIVYEDFSITAEGPKQMEWMKGFNKDHK</sequence>
<dbReference type="OrthoDB" id="2871818at2"/>
<keyword evidence="3" id="KW-1185">Reference proteome</keyword>
<dbReference type="AlphaFoldDB" id="A0A4Q0VPF1"/>
<proteinExistence type="predicted"/>
<evidence type="ECO:0000256" key="1">
    <source>
        <dbReference type="SAM" id="SignalP"/>
    </source>
</evidence>
<organism evidence="2 3">
    <name type="scientific">Anaerobacillus alkaliphilus</name>
    <dbReference type="NCBI Taxonomy" id="1548597"/>
    <lineage>
        <taxon>Bacteria</taxon>
        <taxon>Bacillati</taxon>
        <taxon>Bacillota</taxon>
        <taxon>Bacilli</taxon>
        <taxon>Bacillales</taxon>
        <taxon>Bacillaceae</taxon>
        <taxon>Anaerobacillus</taxon>
    </lineage>
</organism>
<dbReference type="PROSITE" id="PS51257">
    <property type="entry name" value="PROKAR_LIPOPROTEIN"/>
    <property type="match status" value="1"/>
</dbReference>
<dbReference type="RefSeq" id="WP_129079696.1">
    <property type="nucleotide sequence ID" value="NZ_QOUX01000046.1"/>
</dbReference>
<accession>A0A4Q0VPF1</accession>
<evidence type="ECO:0000313" key="3">
    <source>
        <dbReference type="Proteomes" id="UP000290649"/>
    </source>
</evidence>
<reference evidence="2 3" key="1">
    <citation type="journal article" date="2019" name="Int. J. Syst. Evol. Microbiol.">
        <title>Anaerobacillus alkaliphilus sp. nov., a novel alkaliphilic and moderately halophilic bacterium.</title>
        <authorList>
            <person name="Borsodi A.K."/>
            <person name="Aszalos J.M."/>
            <person name="Bihari P."/>
            <person name="Nagy I."/>
            <person name="Schumann P."/>
            <person name="Sproer C."/>
            <person name="Kovacs A.L."/>
            <person name="Boka K."/>
            <person name="Dobosy P."/>
            <person name="Ovari M."/>
            <person name="Szili-Kovacs T."/>
            <person name="Toth E."/>
        </authorList>
    </citation>
    <scope>NUCLEOTIDE SEQUENCE [LARGE SCALE GENOMIC DNA]</scope>
    <source>
        <strain evidence="2 3">B16-10</strain>
    </source>
</reference>
<feature type="signal peptide" evidence="1">
    <location>
        <begin position="1"/>
        <end position="23"/>
    </location>
</feature>
<protein>
    <recommendedName>
        <fullName evidence="4">YtkA-like domain-containing protein</fullName>
    </recommendedName>
</protein>